<feature type="non-terminal residue" evidence="1">
    <location>
        <position position="1"/>
    </location>
</feature>
<gene>
    <name evidence="1" type="ORF">AVDCRST_MAG74-3045</name>
</gene>
<protein>
    <submittedName>
        <fullName evidence="1">Uncharacterized protein</fullName>
    </submittedName>
</protein>
<accession>A0A6J4PJX4</accession>
<dbReference type="EMBL" id="CADCUR010000254">
    <property type="protein sequence ID" value="CAA9417974.1"/>
    <property type="molecule type" value="Genomic_DNA"/>
</dbReference>
<reference evidence="1" key="1">
    <citation type="submission" date="2020-02" db="EMBL/GenBank/DDBJ databases">
        <authorList>
            <person name="Meier V. D."/>
        </authorList>
    </citation>
    <scope>NUCLEOTIDE SEQUENCE</scope>
    <source>
        <strain evidence="1">AVDCRST_MAG74</strain>
    </source>
</reference>
<organism evidence="1">
    <name type="scientific">uncultured Pyrinomonadaceae bacterium</name>
    <dbReference type="NCBI Taxonomy" id="2283094"/>
    <lineage>
        <taxon>Bacteria</taxon>
        <taxon>Pseudomonadati</taxon>
        <taxon>Acidobacteriota</taxon>
        <taxon>Blastocatellia</taxon>
        <taxon>Blastocatellales</taxon>
        <taxon>Pyrinomonadaceae</taxon>
        <taxon>environmental samples</taxon>
    </lineage>
</organism>
<proteinExistence type="predicted"/>
<feature type="non-terminal residue" evidence="1">
    <location>
        <position position="47"/>
    </location>
</feature>
<dbReference type="AlphaFoldDB" id="A0A6J4PJX4"/>
<name>A0A6J4PJX4_9BACT</name>
<evidence type="ECO:0000313" key="1">
    <source>
        <dbReference type="EMBL" id="CAA9417974.1"/>
    </source>
</evidence>
<sequence>EFIFTHQISNLLKLPISTAESQRRARRQNYFPLSLQSEKPFEKDTAV</sequence>